<dbReference type="AlphaFoldDB" id="A0A507ZSR3"/>
<comment type="caution">
    <text evidence="2">The sequence shown here is derived from an EMBL/GenBank/DDBJ whole genome shotgun (WGS) entry which is preliminary data.</text>
</comment>
<gene>
    <name evidence="2" type="ORF">FKV24_018670</name>
</gene>
<evidence type="ECO:0000313" key="2">
    <source>
        <dbReference type="EMBL" id="KAB8161894.1"/>
    </source>
</evidence>
<dbReference type="Proteomes" id="UP000320431">
    <property type="component" value="Unassembled WGS sequence"/>
</dbReference>
<dbReference type="EMBL" id="VICD02000335">
    <property type="protein sequence ID" value="KAB8161894.1"/>
    <property type="molecule type" value="Genomic_DNA"/>
</dbReference>
<dbReference type="GO" id="GO:0004175">
    <property type="term" value="F:endopeptidase activity"/>
    <property type="evidence" value="ECO:0007669"/>
    <property type="project" value="UniProtKB-ARBA"/>
</dbReference>
<accession>A0A507ZSR3</accession>
<dbReference type="GO" id="GO:0006508">
    <property type="term" value="P:proteolysis"/>
    <property type="evidence" value="ECO:0007669"/>
    <property type="project" value="UniProtKB-KW"/>
</dbReference>
<keyword evidence="2" id="KW-0645">Protease</keyword>
<organism evidence="2 3">
    <name type="scientific">Marilutibacter maris</name>
    <dbReference type="NCBI Taxonomy" id="1605891"/>
    <lineage>
        <taxon>Bacteria</taxon>
        <taxon>Pseudomonadati</taxon>
        <taxon>Pseudomonadota</taxon>
        <taxon>Gammaproteobacteria</taxon>
        <taxon>Lysobacterales</taxon>
        <taxon>Lysobacteraceae</taxon>
        <taxon>Marilutibacter</taxon>
    </lineage>
</organism>
<evidence type="ECO:0000313" key="3">
    <source>
        <dbReference type="Proteomes" id="UP000320431"/>
    </source>
</evidence>
<dbReference type="InterPro" id="IPR003675">
    <property type="entry name" value="Rce1/LyrA-like_dom"/>
</dbReference>
<dbReference type="GO" id="GO:0008237">
    <property type="term" value="F:metallopeptidase activity"/>
    <property type="evidence" value="ECO:0007669"/>
    <property type="project" value="UniProtKB-KW"/>
</dbReference>
<sequence>MDKAMAAADTAGRHRRRVSAPAVAPSGFRRRHMFILTYSLVFAAIALALALIATGFDRRIGVAGAALFALYLGLDDFDTALPTALASADLLGGGWNWSGKLYSLLLAALVIYVFRLGPEAVGLTLKQRNLRASLTVLGVLVAVGVALGFAFRPGPPSLETLAFQATMPALAEELAYRGVAPALLLGLFGRRAPPRRVPWAVVIVTALMFSLWHGLGYGRDGFSFEPVSAAFTLAGGLAYGWMRFNSGSLLLPLLAHAAGNTVFQLTGFL</sequence>
<dbReference type="GO" id="GO:0080120">
    <property type="term" value="P:CAAX-box protein maturation"/>
    <property type="evidence" value="ECO:0007669"/>
    <property type="project" value="UniProtKB-ARBA"/>
</dbReference>
<name>A0A507ZSR3_9GAMM</name>
<reference evidence="2 3" key="1">
    <citation type="submission" date="2019-10" db="EMBL/GenBank/DDBJ databases">
        <title>Lysobacter alkalisoli sp. nov., isolated from saline-alkaline soil.</title>
        <authorList>
            <person name="Sun J.-Q."/>
        </authorList>
    </citation>
    <scope>NUCLEOTIDE SEQUENCE [LARGE SCALE GENOMIC DNA]</scope>
    <source>
        <strain evidence="2 3">KCTC 42381</strain>
    </source>
</reference>
<proteinExistence type="predicted"/>
<keyword evidence="2" id="KW-0378">Hydrolase</keyword>
<feature type="domain" description="CAAX prenyl protease 2/Lysostaphin resistance protein A-like" evidence="1">
    <location>
        <begin position="161"/>
        <end position="261"/>
    </location>
</feature>
<keyword evidence="2" id="KW-0482">Metalloprotease</keyword>
<evidence type="ECO:0000259" key="1">
    <source>
        <dbReference type="Pfam" id="PF02517"/>
    </source>
</evidence>
<protein>
    <submittedName>
        <fullName evidence="2">CPBP family intramembrane metalloprotease</fullName>
    </submittedName>
</protein>
<dbReference type="Pfam" id="PF02517">
    <property type="entry name" value="Rce1-like"/>
    <property type="match status" value="1"/>
</dbReference>